<reference evidence="2" key="1">
    <citation type="journal article" date="2023" name="Int. J. Syst. Evol. Microbiol.">
        <title>&lt;i&gt;Shewanella septentrionalis&lt;/i&gt; sp. nov. and &lt;i&gt;Shewanella holmiensis&lt;/i&gt; sp. nov., isolated from Baltic Sea water and sediments.</title>
        <authorList>
            <person name="Martin-Rodriguez A.J."/>
            <person name="Thorell K."/>
            <person name="Joffre E."/>
            <person name="Jensie-Markopoulos S."/>
            <person name="Moore E.R.B."/>
            <person name="Sjoling A."/>
        </authorList>
    </citation>
    <scope>NUCLEOTIDE SEQUENCE</scope>
    <source>
        <strain evidence="2">SP1W3</strain>
    </source>
</reference>
<name>A0A9X2WXU9_9GAMM</name>
<evidence type="ECO:0000256" key="1">
    <source>
        <dbReference type="SAM" id="SignalP"/>
    </source>
</evidence>
<protein>
    <recommendedName>
        <fullName evidence="4">TonB-dependent receptor</fullName>
    </recommendedName>
</protein>
<keyword evidence="3" id="KW-1185">Reference proteome</keyword>
<dbReference type="RefSeq" id="WP_261273488.1">
    <property type="nucleotide sequence ID" value="NZ_JAMTCC010000034.1"/>
</dbReference>
<proteinExistence type="predicted"/>
<dbReference type="Proteomes" id="UP001155604">
    <property type="component" value="Unassembled WGS sequence"/>
</dbReference>
<keyword evidence="1" id="KW-0732">Signal</keyword>
<dbReference type="EMBL" id="JAMTCC010000034">
    <property type="protein sequence ID" value="MCT7947159.1"/>
    <property type="molecule type" value="Genomic_DNA"/>
</dbReference>
<dbReference type="SUPFAM" id="SSF56935">
    <property type="entry name" value="Porins"/>
    <property type="match status" value="1"/>
</dbReference>
<dbReference type="InterPro" id="IPR037066">
    <property type="entry name" value="Plug_dom_sf"/>
</dbReference>
<accession>A0A9X2WXU9</accession>
<feature type="signal peptide" evidence="1">
    <location>
        <begin position="1"/>
        <end position="28"/>
    </location>
</feature>
<organism evidence="2 3">
    <name type="scientific">Shewanella septentrionalis</name>
    <dbReference type="NCBI Taxonomy" id="2952223"/>
    <lineage>
        <taxon>Bacteria</taxon>
        <taxon>Pseudomonadati</taxon>
        <taxon>Pseudomonadota</taxon>
        <taxon>Gammaproteobacteria</taxon>
        <taxon>Alteromonadales</taxon>
        <taxon>Shewanellaceae</taxon>
        <taxon>Shewanella</taxon>
    </lineage>
</organism>
<evidence type="ECO:0000313" key="3">
    <source>
        <dbReference type="Proteomes" id="UP001155604"/>
    </source>
</evidence>
<comment type="caution">
    <text evidence="2">The sequence shown here is derived from an EMBL/GenBank/DDBJ whole genome shotgun (WGS) entry which is preliminary data.</text>
</comment>
<gene>
    <name evidence="2" type="ORF">NE536_17510</name>
</gene>
<evidence type="ECO:0008006" key="4">
    <source>
        <dbReference type="Google" id="ProtNLM"/>
    </source>
</evidence>
<dbReference type="Gene3D" id="2.170.130.10">
    <property type="entry name" value="TonB-dependent receptor, plug domain"/>
    <property type="match status" value="1"/>
</dbReference>
<feature type="chain" id="PRO_5040868460" description="TonB-dependent receptor" evidence="1">
    <location>
        <begin position="29"/>
        <end position="114"/>
    </location>
</feature>
<evidence type="ECO:0000313" key="2">
    <source>
        <dbReference type="EMBL" id="MCT7947159.1"/>
    </source>
</evidence>
<dbReference type="AlphaFoldDB" id="A0A9X2WXU9"/>
<sequence length="114" mass="12262">MFKRNLLSTAVRYSLLLGATAFAGNIYAAEAAEEVAPQETKLQTEQEDLLGAEDIQERVVVTGSRIRKAEFSQASPIQVISGDVSREMGMFDASSMLQSTNQSAGIQIDNSFGG</sequence>